<dbReference type="InterPro" id="IPR036928">
    <property type="entry name" value="AS_sf"/>
</dbReference>
<evidence type="ECO:0000259" key="11">
    <source>
        <dbReference type="Pfam" id="PF01425"/>
    </source>
</evidence>
<dbReference type="NCBIfam" id="TIGR00132">
    <property type="entry name" value="gatA"/>
    <property type="match status" value="1"/>
</dbReference>
<evidence type="ECO:0000313" key="13">
    <source>
        <dbReference type="Proteomes" id="UP000177925"/>
    </source>
</evidence>
<comment type="function">
    <text evidence="10">Allows the formation of correctly charged Gln-tRNA(Gln) through the transamidation of misacylated Glu-tRNA(Gln) in organisms which lack glutaminyl-tRNA synthetase. The reaction takes place in the presence of glutamine and ATP through an activated gamma-phospho-Glu-tRNA(Gln).</text>
</comment>
<reference evidence="12 13" key="1">
    <citation type="journal article" date="2016" name="Nat. Commun.">
        <title>Thousands of microbial genomes shed light on interconnected biogeochemical processes in an aquifer system.</title>
        <authorList>
            <person name="Anantharaman K."/>
            <person name="Brown C.T."/>
            <person name="Hug L.A."/>
            <person name="Sharon I."/>
            <person name="Castelle C.J."/>
            <person name="Probst A.J."/>
            <person name="Thomas B.C."/>
            <person name="Singh A."/>
            <person name="Wilkins M.J."/>
            <person name="Karaoz U."/>
            <person name="Brodie E.L."/>
            <person name="Williams K.H."/>
            <person name="Hubbard S.S."/>
            <person name="Banfield J.F."/>
        </authorList>
    </citation>
    <scope>NUCLEOTIDE SEQUENCE [LARGE SCALE GENOMIC DNA]</scope>
</reference>
<dbReference type="HAMAP" id="MF_00120">
    <property type="entry name" value="GatA"/>
    <property type="match status" value="1"/>
</dbReference>
<feature type="domain" description="Amidase" evidence="11">
    <location>
        <begin position="22"/>
        <end position="463"/>
    </location>
</feature>
<dbReference type="AlphaFoldDB" id="A0A1F6THT1"/>
<evidence type="ECO:0000256" key="6">
    <source>
        <dbReference type="ARBA" id="ARBA00022741"/>
    </source>
</evidence>
<dbReference type="EMBL" id="MFSS01000015">
    <property type="protein sequence ID" value="OGI44674.1"/>
    <property type="molecule type" value="Genomic_DNA"/>
</dbReference>
<dbReference type="InterPro" id="IPR023631">
    <property type="entry name" value="Amidase_dom"/>
</dbReference>
<keyword evidence="12" id="KW-0808">Transferase</keyword>
<feature type="active site" description="Charge relay system" evidence="10">
    <location>
        <position position="75"/>
    </location>
</feature>
<protein>
    <recommendedName>
        <fullName evidence="4 10">Glutamyl-tRNA(Gln) amidotransferase subunit A</fullName>
        <shortName evidence="10">Glu-ADT subunit A</shortName>
        <ecNumber evidence="3 10">6.3.5.7</ecNumber>
    </recommendedName>
</protein>
<dbReference type="GO" id="GO:0016740">
    <property type="term" value="F:transferase activity"/>
    <property type="evidence" value="ECO:0007669"/>
    <property type="project" value="UniProtKB-KW"/>
</dbReference>
<dbReference type="GO" id="GO:0050567">
    <property type="term" value="F:glutaminyl-tRNA synthase (glutamine-hydrolyzing) activity"/>
    <property type="evidence" value="ECO:0007669"/>
    <property type="project" value="UniProtKB-UniRule"/>
</dbReference>
<dbReference type="InterPro" id="IPR020556">
    <property type="entry name" value="Amidase_CS"/>
</dbReference>
<dbReference type="PANTHER" id="PTHR11895:SF151">
    <property type="entry name" value="GLUTAMYL-TRNA(GLN) AMIDOTRANSFERASE SUBUNIT A"/>
    <property type="match status" value="1"/>
</dbReference>
<evidence type="ECO:0000256" key="7">
    <source>
        <dbReference type="ARBA" id="ARBA00022840"/>
    </source>
</evidence>
<dbReference type="GO" id="GO:0030956">
    <property type="term" value="C:glutamyl-tRNA(Gln) amidotransferase complex"/>
    <property type="evidence" value="ECO:0007669"/>
    <property type="project" value="InterPro"/>
</dbReference>
<keyword evidence="6 10" id="KW-0547">Nucleotide-binding</keyword>
<dbReference type="InterPro" id="IPR000120">
    <property type="entry name" value="Amidase"/>
</dbReference>
<dbReference type="GO" id="GO:0006412">
    <property type="term" value="P:translation"/>
    <property type="evidence" value="ECO:0007669"/>
    <property type="project" value="UniProtKB-UniRule"/>
</dbReference>
<evidence type="ECO:0000256" key="8">
    <source>
        <dbReference type="ARBA" id="ARBA00022917"/>
    </source>
</evidence>
<evidence type="ECO:0000256" key="10">
    <source>
        <dbReference type="HAMAP-Rule" id="MF_00120"/>
    </source>
</evidence>
<evidence type="ECO:0000256" key="9">
    <source>
        <dbReference type="ARBA" id="ARBA00047407"/>
    </source>
</evidence>
<dbReference type="PROSITE" id="PS00571">
    <property type="entry name" value="AMIDASES"/>
    <property type="match status" value="1"/>
</dbReference>
<evidence type="ECO:0000256" key="5">
    <source>
        <dbReference type="ARBA" id="ARBA00022598"/>
    </source>
</evidence>
<dbReference type="GO" id="GO:0005524">
    <property type="term" value="F:ATP binding"/>
    <property type="evidence" value="ECO:0007669"/>
    <property type="project" value="UniProtKB-KW"/>
</dbReference>
<keyword evidence="7 10" id="KW-0067">ATP-binding</keyword>
<evidence type="ECO:0000256" key="1">
    <source>
        <dbReference type="ARBA" id="ARBA00008069"/>
    </source>
</evidence>
<dbReference type="STRING" id="1817758.A2150_05570"/>
<comment type="catalytic activity">
    <reaction evidence="9 10">
        <text>L-glutamyl-tRNA(Gln) + L-glutamine + ATP + H2O = L-glutaminyl-tRNA(Gln) + L-glutamate + ADP + phosphate + H(+)</text>
        <dbReference type="Rhea" id="RHEA:17521"/>
        <dbReference type="Rhea" id="RHEA-COMP:9681"/>
        <dbReference type="Rhea" id="RHEA-COMP:9684"/>
        <dbReference type="ChEBI" id="CHEBI:15377"/>
        <dbReference type="ChEBI" id="CHEBI:15378"/>
        <dbReference type="ChEBI" id="CHEBI:29985"/>
        <dbReference type="ChEBI" id="CHEBI:30616"/>
        <dbReference type="ChEBI" id="CHEBI:43474"/>
        <dbReference type="ChEBI" id="CHEBI:58359"/>
        <dbReference type="ChEBI" id="CHEBI:78520"/>
        <dbReference type="ChEBI" id="CHEBI:78521"/>
        <dbReference type="ChEBI" id="CHEBI:456216"/>
        <dbReference type="EC" id="6.3.5.7"/>
    </reaction>
</comment>
<keyword evidence="8 10" id="KW-0648">Protein biosynthesis</keyword>
<organism evidence="12 13">
    <name type="scientific">Candidatus Muproteobacteria bacterium RBG_16_64_11</name>
    <dbReference type="NCBI Taxonomy" id="1817758"/>
    <lineage>
        <taxon>Bacteria</taxon>
        <taxon>Pseudomonadati</taxon>
        <taxon>Pseudomonadota</taxon>
        <taxon>Candidatus Muproteobacteria</taxon>
    </lineage>
</organism>
<dbReference type="PANTHER" id="PTHR11895">
    <property type="entry name" value="TRANSAMIDASE"/>
    <property type="match status" value="1"/>
</dbReference>
<evidence type="ECO:0000256" key="2">
    <source>
        <dbReference type="ARBA" id="ARBA00011123"/>
    </source>
</evidence>
<dbReference type="Pfam" id="PF01425">
    <property type="entry name" value="Amidase"/>
    <property type="match status" value="1"/>
</dbReference>
<evidence type="ECO:0000256" key="4">
    <source>
        <dbReference type="ARBA" id="ARBA00014428"/>
    </source>
</evidence>
<accession>A0A1F6THT1</accession>
<gene>
    <name evidence="10" type="primary">gatA</name>
    <name evidence="12" type="ORF">A2150_05570</name>
</gene>
<feature type="active site" description="Acyl-ester intermediate" evidence="10">
    <location>
        <position position="174"/>
    </location>
</feature>
<keyword evidence="5 10" id="KW-0436">Ligase</keyword>
<proteinExistence type="inferred from homology"/>
<comment type="subunit">
    <text evidence="2 10">Heterotrimer of A, B and C subunits.</text>
</comment>
<comment type="similarity">
    <text evidence="1 10">Belongs to the amidase family. GatA subfamily.</text>
</comment>
<dbReference type="Proteomes" id="UP000177925">
    <property type="component" value="Unassembled WGS sequence"/>
</dbReference>
<dbReference type="InterPro" id="IPR004412">
    <property type="entry name" value="GatA"/>
</dbReference>
<dbReference type="SUPFAM" id="SSF75304">
    <property type="entry name" value="Amidase signature (AS) enzymes"/>
    <property type="match status" value="1"/>
</dbReference>
<evidence type="ECO:0000313" key="12">
    <source>
        <dbReference type="EMBL" id="OGI44674.1"/>
    </source>
</evidence>
<name>A0A1F6THT1_9PROT</name>
<sequence length="484" mass="51689">MFDKTVAELSAALRAKQVSSVELTRGYLERIARHKDLNAFITVNADGALAQAAAADARRIKGEQGALLGMPLAQKDIFCTDGLLTTCGSKMLSNFVAPYDATVIEKFNAAGSVCLGKTNMDEFAMGSSNETSYYGAVKNPWDTTAVPGGSSGGSAAAVAARLAPAATGTDTGGSIRQPAALTNLTGLKPSYGRVSRYGMIAFASSLDQGGPMARTAEDAALLLNAMAGFDARDSTSVEAPVPDYTQTLGGDIKGLRIGLPKEYFSEGLSQDVAQAVEAAIGEYKKMGAQVVEVSLPNSRLAIPCYYVLAPAEASSNLSRFDGVRYGYRAPEYTDLLDMYCKTRAQGFGPEVKRRIMIGTYALSAGYYDAYYLKALKLRRLIARDFQAAFEKCDVIMGPTSPSTAFKIGAKSDDPVAMYLSDIYTISVNLAGLPGMSIPAGFDPAGLPVGLQLIGKYFDEPRLLNIAHRYQQVTDWHRRTPKGFE</sequence>
<evidence type="ECO:0000256" key="3">
    <source>
        <dbReference type="ARBA" id="ARBA00012739"/>
    </source>
</evidence>
<dbReference type="EC" id="6.3.5.7" evidence="3 10"/>
<feature type="active site" description="Charge relay system" evidence="10">
    <location>
        <position position="150"/>
    </location>
</feature>
<comment type="caution">
    <text evidence="12">The sequence shown here is derived from an EMBL/GenBank/DDBJ whole genome shotgun (WGS) entry which is preliminary data.</text>
</comment>
<dbReference type="Gene3D" id="3.90.1300.10">
    <property type="entry name" value="Amidase signature (AS) domain"/>
    <property type="match status" value="1"/>
</dbReference>